<dbReference type="eggNOG" id="KOG2392">
    <property type="taxonomic scope" value="Eukaryota"/>
</dbReference>
<dbReference type="Proteomes" id="UP000002051">
    <property type="component" value="Chromosome 3"/>
</dbReference>
<evidence type="ECO:0000259" key="3">
    <source>
        <dbReference type="SMART" id="SM00093"/>
    </source>
</evidence>
<dbReference type="PANTHER" id="PTHR11461">
    <property type="entry name" value="SERINE PROTEASE INHIBITOR, SERPIN"/>
    <property type="match status" value="1"/>
</dbReference>
<protein>
    <submittedName>
        <fullName evidence="4">Serpin-ZX-like protein</fullName>
    </submittedName>
</protein>
<dbReference type="Pfam" id="PF00079">
    <property type="entry name" value="Serpin"/>
    <property type="match status" value="1"/>
</dbReference>
<dbReference type="HOGENOM" id="CLU_023330_4_1_1"/>
<evidence type="ECO:0000313" key="6">
    <source>
        <dbReference type="Proteomes" id="UP000002051"/>
    </source>
</evidence>
<dbReference type="Gene3D" id="6.20.40.10">
    <property type="match status" value="1"/>
</dbReference>
<dbReference type="SMART" id="SM00093">
    <property type="entry name" value="SERPIN"/>
    <property type="match status" value="1"/>
</dbReference>
<dbReference type="OMA" id="CIHREDF"/>
<dbReference type="InterPro" id="IPR023795">
    <property type="entry name" value="Serpin_CS"/>
</dbReference>
<keyword evidence="6" id="KW-1185">Reference proteome</keyword>
<dbReference type="InterPro" id="IPR000215">
    <property type="entry name" value="Serpin_fam"/>
</dbReference>
<dbReference type="GO" id="GO:0005615">
    <property type="term" value="C:extracellular space"/>
    <property type="evidence" value="ECO:0000318"/>
    <property type="project" value="GO_Central"/>
</dbReference>
<comment type="similarity">
    <text evidence="1 2">Belongs to the serpin family.</text>
</comment>
<dbReference type="STRING" id="3880.G7J559"/>
<dbReference type="SUPFAM" id="SSF56574">
    <property type="entry name" value="Serpins"/>
    <property type="match status" value="1"/>
</dbReference>
<name>G7J559_MEDTR</name>
<dbReference type="PANTHER" id="PTHR11461:SF211">
    <property type="entry name" value="GH10112P-RELATED"/>
    <property type="match status" value="1"/>
</dbReference>
<dbReference type="PROSITE" id="PS00284">
    <property type="entry name" value="SERPIN"/>
    <property type="match status" value="1"/>
</dbReference>
<reference evidence="4 6" key="1">
    <citation type="journal article" date="2011" name="Nature">
        <title>The Medicago genome provides insight into the evolution of rhizobial symbioses.</title>
        <authorList>
            <person name="Young N.D."/>
            <person name="Debelle F."/>
            <person name="Oldroyd G.E."/>
            <person name="Geurts R."/>
            <person name="Cannon S.B."/>
            <person name="Udvardi M.K."/>
            <person name="Benedito V.A."/>
            <person name="Mayer K.F."/>
            <person name="Gouzy J."/>
            <person name="Schoof H."/>
            <person name="Van de Peer Y."/>
            <person name="Proost S."/>
            <person name="Cook D.R."/>
            <person name="Meyers B.C."/>
            <person name="Spannagl M."/>
            <person name="Cheung F."/>
            <person name="De Mita S."/>
            <person name="Krishnakumar V."/>
            <person name="Gundlach H."/>
            <person name="Zhou S."/>
            <person name="Mudge J."/>
            <person name="Bharti A.K."/>
            <person name="Murray J.D."/>
            <person name="Naoumkina M.A."/>
            <person name="Rosen B."/>
            <person name="Silverstein K.A."/>
            <person name="Tang H."/>
            <person name="Rombauts S."/>
            <person name="Zhao P.X."/>
            <person name="Zhou P."/>
            <person name="Barbe V."/>
            <person name="Bardou P."/>
            <person name="Bechner M."/>
            <person name="Bellec A."/>
            <person name="Berger A."/>
            <person name="Berges H."/>
            <person name="Bidwell S."/>
            <person name="Bisseling T."/>
            <person name="Choisne N."/>
            <person name="Couloux A."/>
            <person name="Denny R."/>
            <person name="Deshpande S."/>
            <person name="Dai X."/>
            <person name="Doyle J.J."/>
            <person name="Dudez A.M."/>
            <person name="Farmer A.D."/>
            <person name="Fouteau S."/>
            <person name="Franken C."/>
            <person name="Gibelin C."/>
            <person name="Gish J."/>
            <person name="Goldstein S."/>
            <person name="Gonzalez A.J."/>
            <person name="Green P.J."/>
            <person name="Hallab A."/>
            <person name="Hartog M."/>
            <person name="Hua A."/>
            <person name="Humphray S.J."/>
            <person name="Jeong D.H."/>
            <person name="Jing Y."/>
            <person name="Jocker A."/>
            <person name="Kenton S.M."/>
            <person name="Kim D.J."/>
            <person name="Klee K."/>
            <person name="Lai H."/>
            <person name="Lang C."/>
            <person name="Lin S."/>
            <person name="Macmil S.L."/>
            <person name="Magdelenat G."/>
            <person name="Matthews L."/>
            <person name="McCorrison J."/>
            <person name="Monaghan E.L."/>
            <person name="Mun J.H."/>
            <person name="Najar F.Z."/>
            <person name="Nicholson C."/>
            <person name="Noirot C."/>
            <person name="O'Bleness M."/>
            <person name="Paule C.R."/>
            <person name="Poulain J."/>
            <person name="Prion F."/>
            <person name="Qin B."/>
            <person name="Qu C."/>
            <person name="Retzel E.F."/>
            <person name="Riddle C."/>
            <person name="Sallet E."/>
            <person name="Samain S."/>
            <person name="Samson N."/>
            <person name="Sanders I."/>
            <person name="Saurat O."/>
            <person name="Scarpelli C."/>
            <person name="Schiex T."/>
            <person name="Segurens B."/>
            <person name="Severin A.J."/>
            <person name="Sherrier D.J."/>
            <person name="Shi R."/>
            <person name="Sims S."/>
            <person name="Singer S.R."/>
            <person name="Sinharoy S."/>
            <person name="Sterck L."/>
            <person name="Viollet A."/>
            <person name="Wang B.B."/>
            <person name="Wang K."/>
            <person name="Wang M."/>
            <person name="Wang X."/>
            <person name="Warfsmann J."/>
            <person name="Weissenbach J."/>
            <person name="White D.D."/>
            <person name="White J.D."/>
            <person name="Wiley G.B."/>
            <person name="Wincker P."/>
            <person name="Xing Y."/>
            <person name="Yang L."/>
            <person name="Yao Z."/>
            <person name="Ying F."/>
            <person name="Zhai J."/>
            <person name="Zhou L."/>
            <person name="Zuber A."/>
            <person name="Denarie J."/>
            <person name="Dixon R.A."/>
            <person name="May G.D."/>
            <person name="Schwartz D.C."/>
            <person name="Rogers J."/>
            <person name="Quetier F."/>
            <person name="Town C.D."/>
            <person name="Roe B.A."/>
        </authorList>
    </citation>
    <scope>NUCLEOTIDE SEQUENCE [LARGE SCALE GENOMIC DNA]</scope>
    <source>
        <strain evidence="4">A17</strain>
        <strain evidence="5 6">cv. Jemalong A17</strain>
    </source>
</reference>
<evidence type="ECO:0000313" key="4">
    <source>
        <dbReference type="EMBL" id="AES73184.1"/>
    </source>
</evidence>
<evidence type="ECO:0000256" key="2">
    <source>
        <dbReference type="RuleBase" id="RU000411"/>
    </source>
</evidence>
<dbReference type="GO" id="GO:0004867">
    <property type="term" value="F:serine-type endopeptidase inhibitor activity"/>
    <property type="evidence" value="ECO:0007669"/>
    <property type="project" value="InterPro"/>
</dbReference>
<dbReference type="InterPro" id="IPR042185">
    <property type="entry name" value="Serpin_sf_2"/>
</dbReference>
<sequence length="209" mass="23651">MYFKGIWNEKFDTSVTKDSDCYLLNGSSVKVPFMTSYKKRYIGDFDGYKVLYLPYNQGKDECQFSMYIFLPDAKDGLSTLVEKLASEFELPEHNLPLIKKVAVGEFKIPRFNISFGIETTNTMKELGVILPFSAGGFTKIVDSSFEGENLYVSNIFHKSFIEVNEEGTEVAKCIHREDFVADHPFLFLIREVSTGTILFAGQVLNPVVG</sequence>
<evidence type="ECO:0000256" key="1">
    <source>
        <dbReference type="ARBA" id="ARBA00009500"/>
    </source>
</evidence>
<accession>G7J559</accession>
<evidence type="ECO:0000313" key="5">
    <source>
        <dbReference type="EnsemblPlants" id="AES73184"/>
    </source>
</evidence>
<dbReference type="InterPro" id="IPR023796">
    <property type="entry name" value="Serpin_dom"/>
</dbReference>
<proteinExistence type="inferred from homology"/>
<dbReference type="EMBL" id="CM001219">
    <property type="protein sequence ID" value="AES73184.1"/>
    <property type="molecule type" value="Genomic_DNA"/>
</dbReference>
<dbReference type="InterPro" id="IPR036186">
    <property type="entry name" value="Serpin_sf"/>
</dbReference>
<gene>
    <name evidence="4" type="ordered locus">MTR_3g100520</name>
</gene>
<reference evidence="5" key="3">
    <citation type="submission" date="2015-04" db="UniProtKB">
        <authorList>
            <consortium name="EnsemblPlants"/>
        </authorList>
    </citation>
    <scope>IDENTIFICATION</scope>
    <source>
        <strain evidence="5">cv. Jemalong A17</strain>
    </source>
</reference>
<organism evidence="4 6">
    <name type="scientific">Medicago truncatula</name>
    <name type="common">Barrel medic</name>
    <name type="synonym">Medicago tribuloides</name>
    <dbReference type="NCBI Taxonomy" id="3880"/>
    <lineage>
        <taxon>Eukaryota</taxon>
        <taxon>Viridiplantae</taxon>
        <taxon>Streptophyta</taxon>
        <taxon>Embryophyta</taxon>
        <taxon>Tracheophyta</taxon>
        <taxon>Spermatophyta</taxon>
        <taxon>Magnoliopsida</taxon>
        <taxon>eudicotyledons</taxon>
        <taxon>Gunneridae</taxon>
        <taxon>Pentapetalae</taxon>
        <taxon>rosids</taxon>
        <taxon>fabids</taxon>
        <taxon>Fabales</taxon>
        <taxon>Fabaceae</taxon>
        <taxon>Papilionoideae</taxon>
        <taxon>50 kb inversion clade</taxon>
        <taxon>NPAAA clade</taxon>
        <taxon>Hologalegina</taxon>
        <taxon>IRL clade</taxon>
        <taxon>Trifolieae</taxon>
        <taxon>Medicago</taxon>
    </lineage>
</organism>
<dbReference type="AlphaFoldDB" id="G7J559"/>
<dbReference type="PaxDb" id="3880-AES73184"/>
<reference evidence="4 6" key="2">
    <citation type="journal article" date="2014" name="BMC Genomics">
        <title>An improved genome release (version Mt4.0) for the model legume Medicago truncatula.</title>
        <authorList>
            <person name="Tang H."/>
            <person name="Krishnakumar V."/>
            <person name="Bidwell S."/>
            <person name="Rosen B."/>
            <person name="Chan A."/>
            <person name="Zhou S."/>
            <person name="Gentzbittel L."/>
            <person name="Childs K.L."/>
            <person name="Yandell M."/>
            <person name="Gundlach H."/>
            <person name="Mayer K.F."/>
            <person name="Schwartz D.C."/>
            <person name="Town C.D."/>
        </authorList>
    </citation>
    <scope>GENOME REANNOTATION</scope>
    <source>
        <strain evidence="5 6">cv. Jemalong A17</strain>
    </source>
</reference>
<feature type="domain" description="Serpin" evidence="3">
    <location>
        <begin position="1"/>
        <end position="206"/>
    </location>
</feature>
<dbReference type="Gene3D" id="2.30.39.10">
    <property type="entry name" value="Alpha-1-antitrypsin, domain 1"/>
    <property type="match status" value="1"/>
</dbReference>
<dbReference type="Gene3D" id="2.10.310.10">
    <property type="entry name" value="Serpins superfamily"/>
    <property type="match status" value="1"/>
</dbReference>
<dbReference type="EnsemblPlants" id="AES73184">
    <property type="protein sequence ID" value="AES73184"/>
    <property type="gene ID" value="MTR_3g100520"/>
</dbReference>